<gene>
    <name evidence="1" type="ORF">TorRG33x02_035320</name>
</gene>
<evidence type="ECO:0000313" key="1">
    <source>
        <dbReference type="EMBL" id="POO00901.1"/>
    </source>
</evidence>
<protein>
    <submittedName>
        <fullName evidence="1">Uncharacterized protein</fullName>
    </submittedName>
</protein>
<accession>A0A2P5FSZ4</accession>
<evidence type="ECO:0000313" key="2">
    <source>
        <dbReference type="Proteomes" id="UP000237000"/>
    </source>
</evidence>
<organism evidence="1 2">
    <name type="scientific">Trema orientale</name>
    <name type="common">Charcoal tree</name>
    <name type="synonym">Celtis orientalis</name>
    <dbReference type="NCBI Taxonomy" id="63057"/>
    <lineage>
        <taxon>Eukaryota</taxon>
        <taxon>Viridiplantae</taxon>
        <taxon>Streptophyta</taxon>
        <taxon>Embryophyta</taxon>
        <taxon>Tracheophyta</taxon>
        <taxon>Spermatophyta</taxon>
        <taxon>Magnoliopsida</taxon>
        <taxon>eudicotyledons</taxon>
        <taxon>Gunneridae</taxon>
        <taxon>Pentapetalae</taxon>
        <taxon>rosids</taxon>
        <taxon>fabids</taxon>
        <taxon>Rosales</taxon>
        <taxon>Cannabaceae</taxon>
        <taxon>Trema</taxon>
    </lineage>
</organism>
<comment type="caution">
    <text evidence="1">The sequence shown here is derived from an EMBL/GenBank/DDBJ whole genome shotgun (WGS) entry which is preliminary data.</text>
</comment>
<reference evidence="2" key="1">
    <citation type="submission" date="2016-06" db="EMBL/GenBank/DDBJ databases">
        <title>Parallel loss of symbiosis genes in relatives of nitrogen-fixing non-legume Parasponia.</title>
        <authorList>
            <person name="Van Velzen R."/>
            <person name="Holmer R."/>
            <person name="Bu F."/>
            <person name="Rutten L."/>
            <person name="Van Zeijl A."/>
            <person name="Liu W."/>
            <person name="Santuari L."/>
            <person name="Cao Q."/>
            <person name="Sharma T."/>
            <person name="Shen D."/>
            <person name="Roswanjaya Y."/>
            <person name="Wardhani T."/>
            <person name="Kalhor M.S."/>
            <person name="Jansen J."/>
            <person name="Van den Hoogen J."/>
            <person name="Gungor B."/>
            <person name="Hartog M."/>
            <person name="Hontelez J."/>
            <person name="Verver J."/>
            <person name="Yang W.-C."/>
            <person name="Schijlen E."/>
            <person name="Repin R."/>
            <person name="Schilthuizen M."/>
            <person name="Schranz E."/>
            <person name="Heidstra R."/>
            <person name="Miyata K."/>
            <person name="Fedorova E."/>
            <person name="Kohlen W."/>
            <person name="Bisseling T."/>
            <person name="Smit S."/>
            <person name="Geurts R."/>
        </authorList>
    </citation>
    <scope>NUCLEOTIDE SEQUENCE [LARGE SCALE GENOMIC DNA]</scope>
    <source>
        <strain evidence="2">cv. RG33-2</strain>
    </source>
</reference>
<dbReference type="InParanoid" id="A0A2P5FSZ4"/>
<dbReference type="AlphaFoldDB" id="A0A2P5FSZ4"/>
<sequence>MVRMEKTTKEPGGILKWGVRFRSVVLARTECWLTIAAMKMPVDQIGMTLRMALSSSTCFTVDRLHGSSAKPSGVREWVFYQDYGRTLAYLLVSQGWNL</sequence>
<name>A0A2P5FSZ4_TREOI</name>
<dbReference type="Proteomes" id="UP000237000">
    <property type="component" value="Unassembled WGS sequence"/>
</dbReference>
<dbReference type="EMBL" id="JXTC01000011">
    <property type="protein sequence ID" value="POO00901.1"/>
    <property type="molecule type" value="Genomic_DNA"/>
</dbReference>
<proteinExistence type="predicted"/>
<dbReference type="OrthoDB" id="10306193at2759"/>
<keyword evidence="2" id="KW-1185">Reference proteome</keyword>